<dbReference type="Proteomes" id="UP000317716">
    <property type="component" value="Unassembled WGS sequence"/>
</dbReference>
<reference evidence="1 2" key="1">
    <citation type="journal article" date="2019" name="Nat. Microbiol.">
        <title>Mediterranean grassland soil C-N compound turnover is dependent on rainfall and depth, and is mediated by genomically divergent microorganisms.</title>
        <authorList>
            <person name="Diamond S."/>
            <person name="Andeer P.F."/>
            <person name="Li Z."/>
            <person name="Crits-Christoph A."/>
            <person name="Burstein D."/>
            <person name="Anantharaman K."/>
            <person name="Lane K.R."/>
            <person name="Thomas B.C."/>
            <person name="Pan C."/>
            <person name="Northen T.R."/>
            <person name="Banfield J.F."/>
        </authorList>
    </citation>
    <scope>NUCLEOTIDE SEQUENCE [LARGE SCALE GENOMIC DNA]</scope>
    <source>
        <strain evidence="1">WS_2</strain>
    </source>
</reference>
<dbReference type="AlphaFoldDB" id="A0A538T4R1"/>
<sequence>MSGGHTAKAKRLASFIENLAVALALAVAWVRPTPASAASLFLQVMTPAVTLTPSATDYVNDYVEVTGASGIELRIKTNDPVGMSILVRCSDPAPQVALNDFLVRTTTPPGAGGSALSSYAPISATNVFLWSTGTTLAPFFSVFTDIRIRNLIRYDDSPSAGTANYMNTLVFTVVSP</sequence>
<evidence type="ECO:0008006" key="3">
    <source>
        <dbReference type="Google" id="ProtNLM"/>
    </source>
</evidence>
<name>A0A538T4R1_UNCEI</name>
<evidence type="ECO:0000313" key="1">
    <source>
        <dbReference type="EMBL" id="TMQ58454.1"/>
    </source>
</evidence>
<organism evidence="1 2">
    <name type="scientific">Eiseniibacteriota bacterium</name>
    <dbReference type="NCBI Taxonomy" id="2212470"/>
    <lineage>
        <taxon>Bacteria</taxon>
        <taxon>Candidatus Eiseniibacteriota</taxon>
    </lineage>
</organism>
<protein>
    <recommendedName>
        <fullName evidence="3">Spore coat protein U domain-containing protein</fullName>
    </recommendedName>
</protein>
<comment type="caution">
    <text evidence="1">The sequence shown here is derived from an EMBL/GenBank/DDBJ whole genome shotgun (WGS) entry which is preliminary data.</text>
</comment>
<accession>A0A538T4R1</accession>
<evidence type="ECO:0000313" key="2">
    <source>
        <dbReference type="Proteomes" id="UP000317716"/>
    </source>
</evidence>
<gene>
    <name evidence="1" type="ORF">E6K72_02590</name>
</gene>
<proteinExistence type="predicted"/>
<dbReference type="EMBL" id="VBOS01000079">
    <property type="protein sequence ID" value="TMQ58454.1"/>
    <property type="molecule type" value="Genomic_DNA"/>
</dbReference>